<dbReference type="PANTHER" id="PTHR12526">
    <property type="entry name" value="GLYCOSYLTRANSFERASE"/>
    <property type="match status" value="1"/>
</dbReference>
<dbReference type="CDD" id="cd03801">
    <property type="entry name" value="GT4_PimA-like"/>
    <property type="match status" value="1"/>
</dbReference>
<gene>
    <name evidence="5" type="ORF">D6C13_12710</name>
</gene>
<dbReference type="RefSeq" id="WP_120133106.1">
    <property type="nucleotide sequence ID" value="NZ_RAHH01000013.1"/>
</dbReference>
<dbReference type="PANTHER" id="PTHR12526:SF510">
    <property type="entry name" value="D-INOSITOL 3-PHOSPHATE GLYCOSYLTRANSFERASE"/>
    <property type="match status" value="1"/>
</dbReference>
<evidence type="ECO:0000259" key="3">
    <source>
        <dbReference type="Pfam" id="PF00534"/>
    </source>
</evidence>
<dbReference type="InterPro" id="IPR028098">
    <property type="entry name" value="Glyco_trans_4-like_N"/>
</dbReference>
<keyword evidence="6" id="KW-1185">Reference proteome</keyword>
<dbReference type="OrthoDB" id="9802524at2"/>
<dbReference type="GO" id="GO:1901135">
    <property type="term" value="P:carbohydrate derivative metabolic process"/>
    <property type="evidence" value="ECO:0007669"/>
    <property type="project" value="UniProtKB-ARBA"/>
</dbReference>
<proteinExistence type="predicted"/>
<name>A0A419N8C1_9GAMM</name>
<keyword evidence="2 5" id="KW-0808">Transferase</keyword>
<dbReference type="Gene3D" id="3.40.50.2000">
    <property type="entry name" value="Glycogen Phosphorylase B"/>
    <property type="match status" value="2"/>
</dbReference>
<dbReference type="AlphaFoldDB" id="A0A419N8C1"/>
<reference evidence="5 6" key="1">
    <citation type="submission" date="2018-09" db="EMBL/GenBank/DDBJ databases">
        <authorList>
            <person name="Le Fleche-Mateos A."/>
        </authorList>
    </citation>
    <scope>NUCLEOTIDE SEQUENCE [LARGE SCALE GENOMIC DNA]</scope>
    <source>
        <strain evidence="5 6">DSM 27399</strain>
    </source>
</reference>
<keyword evidence="1" id="KW-0328">Glycosyltransferase</keyword>
<dbReference type="Proteomes" id="UP000284908">
    <property type="component" value="Unassembled WGS sequence"/>
</dbReference>
<protein>
    <submittedName>
        <fullName evidence="5">Glycosyltransferase family 1 protein</fullName>
    </submittedName>
</protein>
<feature type="domain" description="Glycosyltransferase subfamily 4-like N-terminal" evidence="4">
    <location>
        <begin position="24"/>
        <end position="189"/>
    </location>
</feature>
<feature type="domain" description="Glycosyl transferase family 1" evidence="3">
    <location>
        <begin position="200"/>
        <end position="346"/>
    </location>
</feature>
<dbReference type="InterPro" id="IPR001296">
    <property type="entry name" value="Glyco_trans_1"/>
</dbReference>
<organism evidence="5 6">
    <name type="scientific">Rahnella woolbedingensis</name>
    <dbReference type="NCBI Taxonomy" id="1510574"/>
    <lineage>
        <taxon>Bacteria</taxon>
        <taxon>Pseudomonadati</taxon>
        <taxon>Pseudomonadota</taxon>
        <taxon>Gammaproteobacteria</taxon>
        <taxon>Enterobacterales</taxon>
        <taxon>Yersiniaceae</taxon>
        <taxon>Rahnella</taxon>
    </lineage>
</organism>
<evidence type="ECO:0000313" key="5">
    <source>
        <dbReference type="EMBL" id="RJT43805.1"/>
    </source>
</evidence>
<comment type="caution">
    <text evidence="5">The sequence shown here is derived from an EMBL/GenBank/DDBJ whole genome shotgun (WGS) entry which is preliminary data.</text>
</comment>
<dbReference type="Pfam" id="PF13439">
    <property type="entry name" value="Glyco_transf_4"/>
    <property type="match status" value="1"/>
</dbReference>
<evidence type="ECO:0000313" key="6">
    <source>
        <dbReference type="Proteomes" id="UP000284908"/>
    </source>
</evidence>
<dbReference type="Pfam" id="PF00534">
    <property type="entry name" value="Glycos_transf_1"/>
    <property type="match status" value="1"/>
</dbReference>
<sequence length="382" mass="43184">MTNSADQAKSIRLAIVRQKYRPDGGAERFISRALEALDDQNIDLNIITRQWEGKPNPKWKIHLCNPAKYGRVSREKGFAAAAQQCWKQEHFDIVQSHERIPGCDIFRAGDGAHRVWLEQRARVISPLQRFFTQISPYHRYVLQAEEAMFHSPALKKIICNSEMVKRDIMRCYGVDESRFEVIYNAIDSQKFIPATDDQRHASRESLSIPADAVALIYVGSGFERKGLKPAIEAIATSDRYLIVVGQDKDQKKYESLARQAGCFERIRFAGVQNNVLPFYHAADGMILPTLYDPFPNVILEAMACGLPVITSQTCGGAEFIREGYEGFVCDALDVARLSEYVQKIPSRLENAEMGIAARERILPYSPKNLSQQLVALYHSLLA</sequence>
<evidence type="ECO:0000259" key="4">
    <source>
        <dbReference type="Pfam" id="PF13439"/>
    </source>
</evidence>
<accession>A0A419N8C1</accession>
<evidence type="ECO:0000256" key="1">
    <source>
        <dbReference type="ARBA" id="ARBA00022676"/>
    </source>
</evidence>
<dbReference type="SUPFAM" id="SSF53756">
    <property type="entry name" value="UDP-Glycosyltransferase/glycogen phosphorylase"/>
    <property type="match status" value="1"/>
</dbReference>
<evidence type="ECO:0000256" key="2">
    <source>
        <dbReference type="ARBA" id="ARBA00022679"/>
    </source>
</evidence>
<dbReference type="EMBL" id="RAHH01000013">
    <property type="protein sequence ID" value="RJT43805.1"/>
    <property type="molecule type" value="Genomic_DNA"/>
</dbReference>
<dbReference type="GO" id="GO:0016757">
    <property type="term" value="F:glycosyltransferase activity"/>
    <property type="evidence" value="ECO:0007669"/>
    <property type="project" value="UniProtKB-KW"/>
</dbReference>